<dbReference type="NCBIfam" id="TIGR02928">
    <property type="entry name" value="orc1/cdc6 family replication initiation protein"/>
    <property type="match status" value="1"/>
</dbReference>
<dbReference type="InterPro" id="IPR027417">
    <property type="entry name" value="P-loop_NTPase"/>
</dbReference>
<evidence type="ECO:0000313" key="8">
    <source>
        <dbReference type="EMBL" id="SDG31144.1"/>
    </source>
</evidence>
<evidence type="ECO:0000256" key="3">
    <source>
        <dbReference type="ARBA" id="ARBA00022741"/>
    </source>
</evidence>
<evidence type="ECO:0000256" key="5">
    <source>
        <dbReference type="HAMAP-Rule" id="MF_01407"/>
    </source>
</evidence>
<dbReference type="PANTHER" id="PTHR10763">
    <property type="entry name" value="CELL DIVISION CONTROL PROTEIN 6-RELATED"/>
    <property type="match status" value="1"/>
</dbReference>
<name>A0A1G7T7Y7_9EURY</name>
<dbReference type="InterPro" id="IPR014277">
    <property type="entry name" value="Orc1/Cdc6_arc"/>
</dbReference>
<dbReference type="Proteomes" id="UP000199076">
    <property type="component" value="Unassembled WGS sequence"/>
</dbReference>
<dbReference type="InterPro" id="IPR015163">
    <property type="entry name" value="Cdc6_C"/>
</dbReference>
<dbReference type="Pfam" id="PF09079">
    <property type="entry name" value="WHD_Cdc6"/>
    <property type="match status" value="1"/>
</dbReference>
<dbReference type="InterPro" id="IPR003593">
    <property type="entry name" value="AAA+_ATPase"/>
</dbReference>
<dbReference type="InterPro" id="IPR036390">
    <property type="entry name" value="WH_DNA-bd_sf"/>
</dbReference>
<dbReference type="HAMAP" id="MF_01407">
    <property type="entry name" value="ORC1_type_DNA_replic_protein"/>
    <property type="match status" value="1"/>
</dbReference>
<dbReference type="GO" id="GO:0006260">
    <property type="term" value="P:DNA replication"/>
    <property type="evidence" value="ECO:0007669"/>
    <property type="project" value="UniProtKB-UniRule"/>
</dbReference>
<dbReference type="Pfam" id="PF22703">
    <property type="entry name" value="Cdc6_lid"/>
    <property type="match status" value="1"/>
</dbReference>
<dbReference type="FunFam" id="1.10.8.60:FF:000073">
    <property type="entry name" value="ORC1-type DNA replication protein"/>
    <property type="match status" value="1"/>
</dbReference>
<dbReference type="SUPFAM" id="SSF52540">
    <property type="entry name" value="P-loop containing nucleoside triphosphate hydrolases"/>
    <property type="match status" value="1"/>
</dbReference>
<dbReference type="EMBL" id="FNBK01000023">
    <property type="protein sequence ID" value="SDG31144.1"/>
    <property type="molecule type" value="Genomic_DNA"/>
</dbReference>
<feature type="compositionally biased region" description="Acidic residues" evidence="6">
    <location>
        <begin position="1"/>
        <end position="15"/>
    </location>
</feature>
<proteinExistence type="inferred from homology"/>
<reference evidence="9" key="1">
    <citation type="submission" date="2016-10" db="EMBL/GenBank/DDBJ databases">
        <authorList>
            <person name="Varghese N."/>
            <person name="Submissions S."/>
        </authorList>
    </citation>
    <scope>NUCLEOTIDE SEQUENCE [LARGE SCALE GENOMIC DNA]</scope>
    <source>
        <strain evidence="9">IBRC-M 10760</strain>
    </source>
</reference>
<dbReference type="CDD" id="cd18139">
    <property type="entry name" value="HLD_clamp_RarA"/>
    <property type="match status" value="1"/>
</dbReference>
<dbReference type="AlphaFoldDB" id="A0A1G7T7Y7"/>
<feature type="compositionally biased region" description="Polar residues" evidence="6">
    <location>
        <begin position="39"/>
        <end position="62"/>
    </location>
</feature>
<comment type="similarity">
    <text evidence="1 5">Belongs to the CDC6/cdc18 family.</text>
</comment>
<evidence type="ECO:0000256" key="6">
    <source>
        <dbReference type="SAM" id="MobiDB-lite"/>
    </source>
</evidence>
<keyword evidence="4 5" id="KW-0067">ATP-binding</keyword>
<dbReference type="Gene3D" id="1.10.8.60">
    <property type="match status" value="1"/>
</dbReference>
<dbReference type="GO" id="GO:0005524">
    <property type="term" value="F:ATP binding"/>
    <property type="evidence" value="ECO:0007669"/>
    <property type="project" value="UniProtKB-UniRule"/>
</dbReference>
<dbReference type="Gene3D" id="1.10.10.10">
    <property type="entry name" value="Winged helix-like DNA-binding domain superfamily/Winged helix DNA-binding domain"/>
    <property type="match status" value="1"/>
</dbReference>
<dbReference type="PANTHER" id="PTHR10763:SF22">
    <property type="entry name" value="ORC1-TYPE DNA REPLICATION PROTEIN"/>
    <property type="match status" value="1"/>
</dbReference>
<dbReference type="InterPro" id="IPR036388">
    <property type="entry name" value="WH-like_DNA-bd_sf"/>
</dbReference>
<evidence type="ECO:0000256" key="4">
    <source>
        <dbReference type="ARBA" id="ARBA00022840"/>
    </source>
</evidence>
<dbReference type="InterPro" id="IPR041664">
    <property type="entry name" value="AAA_16"/>
</dbReference>
<feature type="domain" description="AAA+ ATPase" evidence="7">
    <location>
        <begin position="121"/>
        <end position="291"/>
    </location>
</feature>
<comment type="function">
    <text evidence="5">Involved in regulation of DNA replication.</text>
</comment>
<evidence type="ECO:0000256" key="2">
    <source>
        <dbReference type="ARBA" id="ARBA00022705"/>
    </source>
</evidence>
<keyword evidence="2 5" id="KW-0235">DNA replication</keyword>
<keyword evidence="9" id="KW-1185">Reference proteome</keyword>
<organism evidence="8 9">
    <name type="scientific">Halorientalis regularis</name>
    <dbReference type="NCBI Taxonomy" id="660518"/>
    <lineage>
        <taxon>Archaea</taxon>
        <taxon>Methanobacteriati</taxon>
        <taxon>Methanobacteriota</taxon>
        <taxon>Stenosarchaea group</taxon>
        <taxon>Halobacteria</taxon>
        <taxon>Halobacteriales</taxon>
        <taxon>Haloarculaceae</taxon>
        <taxon>Halorientalis</taxon>
    </lineage>
</organism>
<dbReference type="InterPro" id="IPR050311">
    <property type="entry name" value="ORC1/CDC6"/>
</dbReference>
<evidence type="ECO:0000259" key="7">
    <source>
        <dbReference type="SMART" id="SM00382"/>
    </source>
</evidence>
<dbReference type="STRING" id="660518.SAMN05216218_12332"/>
<dbReference type="Pfam" id="PF13191">
    <property type="entry name" value="AAA_16"/>
    <property type="match status" value="1"/>
</dbReference>
<dbReference type="SMART" id="SM00382">
    <property type="entry name" value="AAA"/>
    <property type="match status" value="1"/>
</dbReference>
<accession>A0A1G7T7Y7</accession>
<dbReference type="SUPFAM" id="SSF46785">
    <property type="entry name" value="Winged helix' DNA-binding domain"/>
    <property type="match status" value="1"/>
</dbReference>
<feature type="binding site" evidence="5">
    <location>
        <begin position="133"/>
        <end position="137"/>
    </location>
    <ligand>
        <name>ATP</name>
        <dbReference type="ChEBI" id="CHEBI:30616"/>
    </ligand>
</feature>
<gene>
    <name evidence="8" type="ORF">SAMN05216218_12332</name>
</gene>
<dbReference type="CDD" id="cd00009">
    <property type="entry name" value="AAA"/>
    <property type="match status" value="1"/>
</dbReference>
<feature type="binding site" evidence="5">
    <location>
        <position position="290"/>
    </location>
    <ligand>
        <name>ATP</name>
        <dbReference type="ChEBI" id="CHEBI:30616"/>
    </ligand>
</feature>
<evidence type="ECO:0000256" key="1">
    <source>
        <dbReference type="ARBA" id="ARBA00006184"/>
    </source>
</evidence>
<feature type="region of interest" description="Disordered" evidence="6">
    <location>
        <begin position="1"/>
        <end position="67"/>
    </location>
</feature>
<dbReference type="Gene3D" id="3.40.50.300">
    <property type="entry name" value="P-loop containing nucleotide triphosphate hydrolases"/>
    <property type="match status" value="1"/>
</dbReference>
<dbReference type="CDD" id="cd08768">
    <property type="entry name" value="Cdc6_C"/>
    <property type="match status" value="1"/>
</dbReference>
<evidence type="ECO:0000313" key="9">
    <source>
        <dbReference type="Proteomes" id="UP000199076"/>
    </source>
</evidence>
<sequence length="494" mass="55207">MDTDGSETIDDDSESGEQSPSVRSDRSSDIEDGDHEADQSTPPINGESANPTESDSDQVPSDNESESIEEMLLEFDEQEGLIRDRSLLDPNYVVEEDRIVGRDTQLQEVTKMLRVALGDNRPPNLFLYGPSGTGKSLITKAVCKNISNICEQRDIRFGTVEVNCQDLDTLGIAVYELAERAADEAGVSVEVPKHGVATKEKWDELYRIVSENFDSVVFVLDELDMLVGRRDKQDPAFSRLLYQLSRSGAIDDLSAHISVVAISNDTKMMEAVGSRALSSFTPEDVHFDDYDANQLKAILRRRQDAFYDDVLSDDVIPLAAAFAAQTHGDARKAIDLMRVAGELAEREGDSEVREEHVRNAQEKVEKNRVLEVIRGISTQKKLCLYATATVANETENGTARSTTGYQVYQFLTDAIGTDQYHQETYVNKMKELTTYSLVDFERRSHGPSSGMFLEFQFAERPDTILDTLREDSRIDMVSPEEVQTVVKAQLRNQS</sequence>
<dbReference type="InterPro" id="IPR055237">
    <property type="entry name" value="Cdc6_lid"/>
</dbReference>
<feature type="binding site" evidence="5">
    <location>
        <position position="302"/>
    </location>
    <ligand>
        <name>ATP</name>
        <dbReference type="ChEBI" id="CHEBI:30616"/>
    </ligand>
</feature>
<keyword evidence="3 5" id="KW-0547">Nucleotide-binding</keyword>
<protein>
    <recommendedName>
        <fullName evidence="5">ORC1-type DNA replication protein</fullName>
    </recommendedName>
</protein>